<evidence type="ECO:0000313" key="1">
    <source>
        <dbReference type="EMBL" id="QTH21696.1"/>
    </source>
</evidence>
<protein>
    <submittedName>
        <fullName evidence="1">Uncharacterized protein</fullName>
    </submittedName>
</protein>
<reference evidence="1" key="1">
    <citation type="submission" date="2020-07" db="EMBL/GenBank/DDBJ databases">
        <authorList>
            <person name="Camacho E."/>
        </authorList>
    </citation>
    <scope>NUCLEOTIDE SEQUENCE</scope>
    <source>
        <strain evidence="1">MPO218</strain>
    </source>
</reference>
<dbReference type="RefSeq" id="WP_208632870.1">
    <property type="nucleotide sequence ID" value="NZ_CP059319.1"/>
</dbReference>
<reference evidence="1" key="2">
    <citation type="submission" date="2021-04" db="EMBL/GenBank/DDBJ databases">
        <title>Isolation and genomic analysis of the ibuprofen-degrading bacterium Sphingomonas strain MPO218.</title>
        <authorList>
            <person name="Aulestia M."/>
            <person name="Flores A."/>
            <person name="Mangas E.L."/>
            <person name="Perez-Pulido A.J."/>
            <person name="Santero E."/>
            <person name="Camacho E.M."/>
        </authorList>
    </citation>
    <scope>NUCLEOTIDE SEQUENCE</scope>
    <source>
        <strain evidence="1">MPO218</strain>
    </source>
</reference>
<proteinExistence type="predicted"/>
<sequence length="79" mass="8725">MISLVLAMAAAAMPPAPRLTEEDVRAIRATCQLPETWLRYRAGEVHMTPPKDASDEKLGCMLREAIKNFPKVGFVGNEL</sequence>
<evidence type="ECO:0000313" key="2">
    <source>
        <dbReference type="Proteomes" id="UP000664914"/>
    </source>
</evidence>
<dbReference type="AlphaFoldDB" id="A0A975D2N3"/>
<gene>
    <name evidence="1" type="ORF">HRJ34_25915</name>
</gene>
<dbReference type="EMBL" id="CP059319">
    <property type="protein sequence ID" value="QTH21696.1"/>
    <property type="molecule type" value="Genomic_DNA"/>
</dbReference>
<name>A0A975D2N3_9SPHN</name>
<organism evidence="1 2">
    <name type="scientific">Rhizorhabdus wittichii</name>
    <dbReference type="NCBI Taxonomy" id="160791"/>
    <lineage>
        <taxon>Bacteria</taxon>
        <taxon>Pseudomonadati</taxon>
        <taxon>Pseudomonadota</taxon>
        <taxon>Alphaproteobacteria</taxon>
        <taxon>Sphingomonadales</taxon>
        <taxon>Sphingomonadaceae</taxon>
        <taxon>Rhizorhabdus</taxon>
    </lineage>
</organism>
<dbReference type="Proteomes" id="UP000664914">
    <property type="component" value="Chromosome"/>
</dbReference>
<accession>A0A975D2N3</accession>